<name>A0AAV4ZW41_9AGAM</name>
<feature type="signal peptide" evidence="9">
    <location>
        <begin position="1"/>
        <end position="18"/>
    </location>
</feature>
<evidence type="ECO:0000256" key="3">
    <source>
        <dbReference type="ARBA" id="ARBA00022729"/>
    </source>
</evidence>
<evidence type="ECO:0000256" key="6">
    <source>
        <dbReference type="ARBA" id="ARBA00023098"/>
    </source>
</evidence>
<dbReference type="EC" id="3.1.1.5" evidence="2 9"/>
<evidence type="ECO:0000313" key="12">
    <source>
        <dbReference type="Proteomes" id="UP001050691"/>
    </source>
</evidence>
<evidence type="ECO:0000256" key="4">
    <source>
        <dbReference type="ARBA" id="ARBA00022801"/>
    </source>
</evidence>
<comment type="catalytic activity">
    <reaction evidence="9">
        <text>a 1-acyl-sn-glycero-3-phosphocholine + H2O = sn-glycerol 3-phosphocholine + a fatty acid + H(+)</text>
        <dbReference type="Rhea" id="RHEA:15177"/>
        <dbReference type="ChEBI" id="CHEBI:15377"/>
        <dbReference type="ChEBI" id="CHEBI:15378"/>
        <dbReference type="ChEBI" id="CHEBI:16870"/>
        <dbReference type="ChEBI" id="CHEBI:28868"/>
        <dbReference type="ChEBI" id="CHEBI:58168"/>
        <dbReference type="EC" id="3.1.1.5"/>
    </reaction>
</comment>
<keyword evidence="3 9" id="KW-0732">Signal</keyword>
<dbReference type="Pfam" id="PF01735">
    <property type="entry name" value="PLA2_B"/>
    <property type="match status" value="1"/>
</dbReference>
<dbReference type="PANTHER" id="PTHR10728:SF33">
    <property type="entry name" value="LYSOPHOSPHOLIPASE 1-RELATED"/>
    <property type="match status" value="1"/>
</dbReference>
<keyword evidence="12" id="KW-1185">Reference proteome</keyword>
<dbReference type="InterPro" id="IPR002642">
    <property type="entry name" value="LysoPLipase_cat_dom"/>
</dbReference>
<dbReference type="GO" id="GO:0004622">
    <property type="term" value="F:phosphatidylcholine lysophospholipase activity"/>
    <property type="evidence" value="ECO:0007669"/>
    <property type="project" value="UniProtKB-EC"/>
</dbReference>
<dbReference type="GO" id="GO:0004623">
    <property type="term" value="F:phospholipase A2 activity"/>
    <property type="evidence" value="ECO:0007669"/>
    <property type="project" value="TreeGrafter"/>
</dbReference>
<comment type="caution">
    <text evidence="11">The sequence shown here is derived from an EMBL/GenBank/DDBJ whole genome shotgun (WGS) entry which is preliminary data.</text>
</comment>
<keyword evidence="7" id="KW-0325">Glycoprotein</keyword>
<comment type="similarity">
    <text evidence="1 9">Belongs to the lysophospholipase family.</text>
</comment>
<sequence length="590" mass="62712">MSRFGCVLLLLLPWCIFAASPTGPTRVACPPGGLQIRSAGVPGRQTLSSQETSYINQRTSRVLPNAWASYLSNAERATPAGPFLTDTFNRDLSSHIPRIGIATSGGGYRAALFGAGVLSSIDARNKTAVKLGTAGLLQSATYIAGLSGGSWLLTSLVQADFPTLPDLIFAPNANPNGGNNQFGGWLTTVDLTAPGDANTTLLFLEGLLEEVLPKFEAGFPITITDPWSRTLSRHFVNGTTLSNILTPGTHGAGVLYSDFPQLSTFKSFEQPFPIVIADSVPPNPDTKEIIPGNVVPLNSEIWEFNAFEVGSYDPGLASFIPTSLLGSTPGNNCVIGFDQAGYIAGISSNLFDEFNISGVAIPPLSTFVELIEGFVGPEPGFHLDTAVVPNPFKGVHPSTFSNSKQDFVNLVDGGLDGEVLPLQPLLVQARHIDTIFAIDASADTEENFTNGSDIVNAAKRAALFGNAYPFPPVPSSPDIFVKEGLNRRPTFFGCDVPYDEAPLIIYIANGGPPAGQVAVTNTSTEQTTYSDVEVQQFLNQAFDIGTQGIPGTHWGTCLACGVTDRTRARLGLSRTAECALCMEQYCWNGH</sequence>
<evidence type="ECO:0000256" key="7">
    <source>
        <dbReference type="ARBA" id="ARBA00023180"/>
    </source>
</evidence>
<dbReference type="PROSITE" id="PS51210">
    <property type="entry name" value="PLA2C"/>
    <property type="match status" value="1"/>
</dbReference>
<evidence type="ECO:0000256" key="5">
    <source>
        <dbReference type="ARBA" id="ARBA00022963"/>
    </source>
</evidence>
<dbReference type="InterPro" id="IPR016035">
    <property type="entry name" value="Acyl_Trfase/lysoPLipase"/>
</dbReference>
<evidence type="ECO:0000256" key="8">
    <source>
        <dbReference type="PROSITE-ProRule" id="PRU00555"/>
    </source>
</evidence>
<dbReference type="SUPFAM" id="SSF52151">
    <property type="entry name" value="FabD/lysophospholipase-like"/>
    <property type="match status" value="1"/>
</dbReference>
<keyword evidence="5 8" id="KW-0442">Lipid degradation</keyword>
<gene>
    <name evidence="11" type="ORF">Clacol_000023</name>
</gene>
<reference evidence="11" key="1">
    <citation type="submission" date="2021-10" db="EMBL/GenBank/DDBJ databases">
        <title>De novo Genome Assembly of Clathrus columnatus (Basidiomycota, Fungi) Using Illumina and Nanopore Sequence Data.</title>
        <authorList>
            <person name="Ogiso-Tanaka E."/>
            <person name="Itagaki H."/>
            <person name="Hosoya T."/>
            <person name="Hosaka K."/>
        </authorList>
    </citation>
    <scope>NUCLEOTIDE SEQUENCE</scope>
    <source>
        <strain evidence="11">MO-923</strain>
    </source>
</reference>
<dbReference type="Proteomes" id="UP001050691">
    <property type="component" value="Unassembled WGS sequence"/>
</dbReference>
<evidence type="ECO:0000259" key="10">
    <source>
        <dbReference type="PROSITE" id="PS51210"/>
    </source>
</evidence>
<dbReference type="SMART" id="SM00022">
    <property type="entry name" value="PLAc"/>
    <property type="match status" value="1"/>
</dbReference>
<dbReference type="EMBL" id="BPWL01000001">
    <property type="protein sequence ID" value="GJJ05836.1"/>
    <property type="molecule type" value="Genomic_DNA"/>
</dbReference>
<protein>
    <recommendedName>
        <fullName evidence="2 9">Lysophospholipase</fullName>
        <ecNumber evidence="2 9">3.1.1.5</ecNumber>
    </recommendedName>
</protein>
<evidence type="ECO:0000256" key="9">
    <source>
        <dbReference type="RuleBase" id="RU362103"/>
    </source>
</evidence>
<evidence type="ECO:0000256" key="1">
    <source>
        <dbReference type="ARBA" id="ARBA00008780"/>
    </source>
</evidence>
<dbReference type="AlphaFoldDB" id="A0AAV4ZW41"/>
<dbReference type="PANTHER" id="PTHR10728">
    <property type="entry name" value="CYTOSOLIC PHOSPHOLIPASE A2"/>
    <property type="match status" value="1"/>
</dbReference>
<accession>A0AAV4ZW41</accession>
<feature type="chain" id="PRO_5043110985" description="Lysophospholipase" evidence="9">
    <location>
        <begin position="19"/>
        <end position="590"/>
    </location>
</feature>
<dbReference type="GO" id="GO:0046475">
    <property type="term" value="P:glycerophospholipid catabolic process"/>
    <property type="evidence" value="ECO:0007669"/>
    <property type="project" value="TreeGrafter"/>
</dbReference>
<keyword evidence="6 8" id="KW-0443">Lipid metabolism</keyword>
<dbReference type="Gene3D" id="3.40.1090.10">
    <property type="entry name" value="Cytosolic phospholipase A2 catalytic domain"/>
    <property type="match status" value="1"/>
</dbReference>
<proteinExistence type="inferred from homology"/>
<keyword evidence="4 8" id="KW-0378">Hydrolase</keyword>
<evidence type="ECO:0000256" key="2">
    <source>
        <dbReference type="ARBA" id="ARBA00013274"/>
    </source>
</evidence>
<evidence type="ECO:0000313" key="11">
    <source>
        <dbReference type="EMBL" id="GJJ05836.1"/>
    </source>
</evidence>
<dbReference type="GO" id="GO:0005829">
    <property type="term" value="C:cytosol"/>
    <property type="evidence" value="ECO:0007669"/>
    <property type="project" value="TreeGrafter"/>
</dbReference>
<feature type="domain" description="PLA2c" evidence="10">
    <location>
        <begin position="28"/>
        <end position="590"/>
    </location>
</feature>
<organism evidence="11 12">
    <name type="scientific">Clathrus columnatus</name>
    <dbReference type="NCBI Taxonomy" id="1419009"/>
    <lineage>
        <taxon>Eukaryota</taxon>
        <taxon>Fungi</taxon>
        <taxon>Dikarya</taxon>
        <taxon>Basidiomycota</taxon>
        <taxon>Agaricomycotina</taxon>
        <taxon>Agaricomycetes</taxon>
        <taxon>Phallomycetidae</taxon>
        <taxon>Phallales</taxon>
        <taxon>Clathraceae</taxon>
        <taxon>Clathrus</taxon>
    </lineage>
</organism>